<dbReference type="Gene3D" id="3.40.50.360">
    <property type="match status" value="1"/>
</dbReference>
<dbReference type="OrthoDB" id="2146857at2"/>
<evidence type="ECO:0000313" key="2">
    <source>
        <dbReference type="EMBL" id="KRL43324.1"/>
    </source>
</evidence>
<dbReference type="GO" id="GO:0010181">
    <property type="term" value="F:FMN binding"/>
    <property type="evidence" value="ECO:0007669"/>
    <property type="project" value="InterPro"/>
</dbReference>
<dbReference type="InterPro" id="IPR026816">
    <property type="entry name" value="Flavodoxin_dom"/>
</dbReference>
<proteinExistence type="predicted"/>
<dbReference type="Pfam" id="PF12724">
    <property type="entry name" value="Flavodoxin_5"/>
    <property type="match status" value="1"/>
</dbReference>
<dbReference type="InterPro" id="IPR029039">
    <property type="entry name" value="Flavoprotein-like_sf"/>
</dbReference>
<accession>A0A0R1QFE2</accession>
<dbReference type="GO" id="GO:0016651">
    <property type="term" value="F:oxidoreductase activity, acting on NAD(P)H"/>
    <property type="evidence" value="ECO:0007669"/>
    <property type="project" value="UniProtKB-ARBA"/>
</dbReference>
<gene>
    <name evidence="2" type="ORF">FD01_GL001727</name>
</gene>
<organism evidence="2 3">
    <name type="scientific">Lacticaseibacillus manihotivorans DSM 13343 = JCM 12514</name>
    <dbReference type="NCBI Taxonomy" id="1423769"/>
    <lineage>
        <taxon>Bacteria</taxon>
        <taxon>Bacillati</taxon>
        <taxon>Bacillota</taxon>
        <taxon>Bacilli</taxon>
        <taxon>Lactobacillales</taxon>
        <taxon>Lactobacillaceae</taxon>
        <taxon>Lacticaseibacillus</taxon>
    </lineage>
</organism>
<dbReference type="RefSeq" id="WP_054714870.1">
    <property type="nucleotide sequence ID" value="NZ_AZEU01000202.1"/>
</dbReference>
<feature type="domain" description="Flavodoxin-like" evidence="1">
    <location>
        <begin position="4"/>
        <end position="154"/>
    </location>
</feature>
<dbReference type="InterPro" id="IPR008254">
    <property type="entry name" value="Flavodoxin/NO_synth"/>
</dbReference>
<reference evidence="2 3" key="1">
    <citation type="journal article" date="2015" name="Genome Announc.">
        <title>Expanding the biotechnology potential of lactobacilli through comparative genomics of 213 strains and associated genera.</title>
        <authorList>
            <person name="Sun Z."/>
            <person name="Harris H.M."/>
            <person name="McCann A."/>
            <person name="Guo C."/>
            <person name="Argimon S."/>
            <person name="Zhang W."/>
            <person name="Yang X."/>
            <person name="Jeffery I.B."/>
            <person name="Cooney J.C."/>
            <person name="Kagawa T.F."/>
            <person name="Liu W."/>
            <person name="Song Y."/>
            <person name="Salvetti E."/>
            <person name="Wrobel A."/>
            <person name="Rasinkangas P."/>
            <person name="Parkhill J."/>
            <person name="Rea M.C."/>
            <person name="O'Sullivan O."/>
            <person name="Ritari J."/>
            <person name="Douillard F.P."/>
            <person name="Paul Ross R."/>
            <person name="Yang R."/>
            <person name="Briner A.E."/>
            <person name="Felis G.E."/>
            <person name="de Vos W.M."/>
            <person name="Barrangou R."/>
            <person name="Klaenhammer T.R."/>
            <person name="Caufield P.W."/>
            <person name="Cui Y."/>
            <person name="Zhang H."/>
            <person name="O'Toole P.W."/>
        </authorList>
    </citation>
    <scope>NUCLEOTIDE SEQUENCE [LARGE SCALE GENOMIC DNA]</scope>
    <source>
        <strain evidence="2 3">DSM 13343</strain>
    </source>
</reference>
<dbReference type="GO" id="GO:0009055">
    <property type="term" value="F:electron transfer activity"/>
    <property type="evidence" value="ECO:0007669"/>
    <property type="project" value="InterPro"/>
</dbReference>
<evidence type="ECO:0000313" key="3">
    <source>
        <dbReference type="Proteomes" id="UP000051790"/>
    </source>
</evidence>
<dbReference type="SUPFAM" id="SSF52218">
    <property type="entry name" value="Flavoproteins"/>
    <property type="match status" value="1"/>
</dbReference>
<keyword evidence="3" id="KW-1185">Reference proteome</keyword>
<sequence>MRKIKIVYQSQTGFTQAFAQQLAQTLHAELVDMKLIAEKDFEHVDVVLFGGHVSGCHITGFKRFYRQYADLLPDHFLVFGTGVFPMSLTEVERLQVKSFSNCQKQPVFRYLQGRPAVALPWRWRLKLKVKGGSDAETSGLEAVRPVLEAVDHLL</sequence>
<dbReference type="EMBL" id="AZEU01000202">
    <property type="protein sequence ID" value="KRL43324.1"/>
    <property type="molecule type" value="Genomic_DNA"/>
</dbReference>
<dbReference type="PATRIC" id="fig|1423769.4.peg.1848"/>
<dbReference type="InterPro" id="IPR001226">
    <property type="entry name" value="Flavodoxin_CS"/>
</dbReference>
<dbReference type="PROSITE" id="PS50902">
    <property type="entry name" value="FLAVODOXIN_LIKE"/>
    <property type="match status" value="1"/>
</dbReference>
<protein>
    <recommendedName>
        <fullName evidence="1">Flavodoxin-like domain-containing protein</fullName>
    </recommendedName>
</protein>
<dbReference type="PROSITE" id="PS00201">
    <property type="entry name" value="FLAVODOXIN"/>
    <property type="match status" value="1"/>
</dbReference>
<dbReference type="Proteomes" id="UP000051790">
    <property type="component" value="Unassembled WGS sequence"/>
</dbReference>
<evidence type="ECO:0000259" key="1">
    <source>
        <dbReference type="PROSITE" id="PS50902"/>
    </source>
</evidence>
<dbReference type="AlphaFoldDB" id="A0A0R1QFE2"/>
<name>A0A0R1QFE2_9LACO</name>
<comment type="caution">
    <text evidence="2">The sequence shown here is derived from an EMBL/GenBank/DDBJ whole genome shotgun (WGS) entry which is preliminary data.</text>
</comment>